<sequence>ELGRFMEQAPQALLNDIAQFLEERKLGRQFMQGVVKHHDVACLLLFCSGESDPGPRARAMKVRVVSEAARLSADFDSAGQLELRVAAGCCDIRLVPGVMRSINGQGPSWEQMERVLADVVGGGPHGRKRRPPGALFARGAEAEARQSRRVRVADPLPPVPLPDAGGQASAGGGDGASASHAVAMAAAPLCADISKYDQYDKVECQSMLVIRDQQIEQKDAEIERLRNTLASMTTSRDHYAARAAQIGAQLVEQEGQSRALHDLVCWRPRRNVTPFGGYNLALRRNRGHAGAGAAALMIACDSVRGHITDYKTVVTYEYRAHIVKRLRSFEFHRETASCCLQVHLIQSDGTNHEAVQREKVHTSLITTVVAVDGAEDAVADLADSDALVPVLESPPARPAWARRHCVVGDLQAVTEGSGMANRLLHIKELRSVGCPAWTDPPPWRPVAPGDGARARAFIFGVDAGSENTHMLKAVKRDLATQPLIMVMGIFCYMHQVHIAVKGALELLDAWDWQAPHTLEGKSRYVGRVATISNVWRATGGMKKIMAAAESECDDGVARAYFSKMPGRVLKGRWGSIDSVEKMLTKASPYLPNVFRKAFPDGGRAAPAHGPAADEADQYAEDQKNHRQNARTSCCQPLFLAMMHISLVAKGPLAHFLNWAQKRVADTNGMHQKSMAVRGQPYMGPTPLSELVTEQCASTHRELSNLLTPLAGGHGEANGVWGRALELVPDDERPQAFLLMVSLVLQEHAQWAERIVARVGSFPLQLLVALKSPLAVDDPARREMAGRLLAAHACCVEDGFSDVAVKTREIFKEEFRIMRDTGTCPASLAQWIALLRSNATVTTQEIEGMNSVIQAIGKAAPFIHLPLVAARIGLKKGDALSAEECVARHAEARLFQGAEENNNRFANALPVADVAAPGPYAGCPHRATEHALQAARFAKSLQDYHATCDDRAWVSRAYSLAPPAADGDAAERPAFVISWTYCGAAFVALGQVNAAGDLLELNLPLASRRLILHIADAFADRIFPAQLRVWCWGLQWISPSAAILSEGWRQRNRQLHGPPEIDALAEALGLLLPDEDVLAPGQDGPIDAEHPEHSRLDENGADLDDERGEEPVPDAEPADPAACPFLDLDVAELKARHAVQVASVEDALRSVAARQPMPAERGSVGLLITKEEEVLYVQWTQVNLMKARPISFNYLEGGAINFKATPAFAVPEQTYDEATIIMRDTGLRFTRGKKDVQPALEGWQLLAYKLHQAKLFGGPLAEDPHVKCEVCQCAVDIGADRYVASLVGCDFSCYRCQVCCKDWHACCAEKFGGVIASPFTCPLC</sequence>
<accession>A0ABN9VSK4</accession>
<feature type="non-terminal residue" evidence="2">
    <location>
        <position position="1"/>
    </location>
</feature>
<reference evidence="2" key="1">
    <citation type="submission" date="2023-10" db="EMBL/GenBank/DDBJ databases">
        <authorList>
            <person name="Chen Y."/>
            <person name="Shah S."/>
            <person name="Dougan E. K."/>
            <person name="Thang M."/>
            <person name="Chan C."/>
        </authorList>
    </citation>
    <scope>NUCLEOTIDE SEQUENCE [LARGE SCALE GENOMIC DNA]</scope>
</reference>
<evidence type="ECO:0000313" key="2">
    <source>
        <dbReference type="EMBL" id="CAK0876362.1"/>
    </source>
</evidence>
<evidence type="ECO:0000313" key="3">
    <source>
        <dbReference type="Proteomes" id="UP001189429"/>
    </source>
</evidence>
<feature type="compositionally biased region" description="Acidic residues" evidence="1">
    <location>
        <begin position="1098"/>
        <end position="1116"/>
    </location>
</feature>
<dbReference type="Proteomes" id="UP001189429">
    <property type="component" value="Unassembled WGS sequence"/>
</dbReference>
<dbReference type="EMBL" id="CAUYUJ010017619">
    <property type="protein sequence ID" value="CAK0876362.1"/>
    <property type="molecule type" value="Genomic_DNA"/>
</dbReference>
<feature type="compositionally biased region" description="Low complexity" evidence="1">
    <location>
        <begin position="601"/>
        <end position="612"/>
    </location>
</feature>
<protein>
    <submittedName>
        <fullName evidence="2">Uncharacterized protein</fullName>
    </submittedName>
</protein>
<feature type="non-terminal residue" evidence="2">
    <location>
        <position position="1323"/>
    </location>
</feature>
<gene>
    <name evidence="2" type="ORF">PCOR1329_LOCUS60774</name>
</gene>
<evidence type="ECO:0000256" key="1">
    <source>
        <dbReference type="SAM" id="MobiDB-lite"/>
    </source>
</evidence>
<proteinExistence type="predicted"/>
<feature type="compositionally biased region" description="Basic and acidic residues" evidence="1">
    <location>
        <begin position="1086"/>
        <end position="1097"/>
    </location>
</feature>
<comment type="caution">
    <text evidence="2">The sequence shown here is derived from an EMBL/GenBank/DDBJ whole genome shotgun (WGS) entry which is preliminary data.</text>
</comment>
<feature type="region of interest" description="Disordered" evidence="1">
    <location>
        <begin position="1078"/>
        <end position="1120"/>
    </location>
</feature>
<name>A0ABN9VSK4_9DINO</name>
<organism evidence="2 3">
    <name type="scientific">Prorocentrum cordatum</name>
    <dbReference type="NCBI Taxonomy" id="2364126"/>
    <lineage>
        <taxon>Eukaryota</taxon>
        <taxon>Sar</taxon>
        <taxon>Alveolata</taxon>
        <taxon>Dinophyceae</taxon>
        <taxon>Prorocentrales</taxon>
        <taxon>Prorocentraceae</taxon>
        <taxon>Prorocentrum</taxon>
    </lineage>
</organism>
<feature type="region of interest" description="Disordered" evidence="1">
    <location>
        <begin position="601"/>
        <end position="626"/>
    </location>
</feature>
<keyword evidence="3" id="KW-1185">Reference proteome</keyword>
<feature type="region of interest" description="Disordered" evidence="1">
    <location>
        <begin position="121"/>
        <end position="177"/>
    </location>
</feature>